<comment type="caution">
    <text evidence="3">The sequence shown here is derived from an EMBL/GenBank/DDBJ whole genome shotgun (WGS) entry which is preliminary data.</text>
</comment>
<dbReference type="Pfam" id="PF13579">
    <property type="entry name" value="Glyco_trans_4_4"/>
    <property type="match status" value="1"/>
</dbReference>
<dbReference type="SUPFAM" id="SSF53756">
    <property type="entry name" value="UDP-Glycosyltransferase/glycogen phosphorylase"/>
    <property type="match status" value="1"/>
</dbReference>
<name>A0ABT1AGJ1_9RALS</name>
<dbReference type="InterPro" id="IPR001296">
    <property type="entry name" value="Glyco_trans_1"/>
</dbReference>
<reference evidence="3" key="2">
    <citation type="journal article" date="2023" name="Front. Microbiol.">
        <title>Ralstonia chuxiongensis sp. nov., Ralstonia mojiangensis sp. nov., and Ralstonia soli sp. nov., isolated from tobacco fields, are three novel species in the family Burkholderiaceae.</title>
        <authorList>
            <person name="Lu C.H."/>
            <person name="Zhang Y.Y."/>
            <person name="Jiang N."/>
            <person name="Chen W."/>
            <person name="Shao X."/>
            <person name="Zhao Z.M."/>
            <person name="Lu W.L."/>
            <person name="Hu X."/>
            <person name="Xi Y.X."/>
            <person name="Zou S.Y."/>
            <person name="Wei Q.J."/>
            <person name="Lin Z.L."/>
            <person name="Gong L."/>
            <person name="Gai X.T."/>
            <person name="Zhang L.Q."/>
            <person name="Li J.Y."/>
            <person name="Jin Y."/>
            <person name="Xia Z.Y."/>
        </authorList>
    </citation>
    <scope>NUCLEOTIDE SEQUENCE</scope>
    <source>
        <strain evidence="3">21MJYT02-11</strain>
    </source>
</reference>
<evidence type="ECO:0000313" key="3">
    <source>
        <dbReference type="EMBL" id="MCO5397493.1"/>
    </source>
</evidence>
<accession>A0ABT1AGJ1</accession>
<gene>
    <name evidence="3" type="ORF">NG900_04675</name>
</gene>
<dbReference type="InterPro" id="IPR028098">
    <property type="entry name" value="Glyco_trans_4-like_N"/>
</dbReference>
<dbReference type="PANTHER" id="PTHR12526">
    <property type="entry name" value="GLYCOSYLTRANSFERASE"/>
    <property type="match status" value="1"/>
</dbReference>
<feature type="domain" description="Glycosyl transferase family 1" evidence="1">
    <location>
        <begin position="202"/>
        <end position="359"/>
    </location>
</feature>
<proteinExistence type="predicted"/>
<keyword evidence="3" id="KW-0808">Transferase</keyword>
<evidence type="ECO:0000313" key="4">
    <source>
        <dbReference type="Proteomes" id="UP001162811"/>
    </source>
</evidence>
<sequence>MRLLHVIASINPAAGGPIEGLRQFSANVATHGARVTVCCNDPPDAPHVAQSGLDVVALGPGRLRYGFNWRLVTWLRAHCHAYDVVVIHGIWQFHSLAAWLALRGRRTPYFVFTHGMLDPWFKQRYPLKHFKKCLYWLVGDYWVLRDARAVLFTSEEERLRARESFGIYRCRERVVTYGTSSPPSDRASMRQQFALAFPATQGRRNLLYLGRIHEKKGCDLLIRAFGEVAALDPGLHLIMAGPCDAALRETLDRIAVRAGVADRITWTGLLRGDLKWGAFEVAEAFCLPSHQENFGIAVAESLACGVPVLISDKINIWREIQADGAGLVCDDSAQGAEQVLRDWIDTSDRDRAQMRERAQACFEQRFQGARFAKCLLDIVGEARAMA</sequence>
<organism evidence="3 4">
    <name type="scientific">Ralstonia soli</name>
    <dbReference type="NCBI Taxonomy" id="2953896"/>
    <lineage>
        <taxon>Bacteria</taxon>
        <taxon>Pseudomonadati</taxon>
        <taxon>Pseudomonadota</taxon>
        <taxon>Betaproteobacteria</taxon>
        <taxon>Burkholderiales</taxon>
        <taxon>Burkholderiaceae</taxon>
        <taxon>Ralstonia</taxon>
    </lineage>
</organism>
<dbReference type="Pfam" id="PF00534">
    <property type="entry name" value="Glycos_transf_1"/>
    <property type="match status" value="1"/>
</dbReference>
<dbReference type="EMBL" id="JAMXHT010000002">
    <property type="protein sequence ID" value="MCO5397493.1"/>
    <property type="molecule type" value="Genomic_DNA"/>
</dbReference>
<reference evidence="3" key="1">
    <citation type="submission" date="2022-06" db="EMBL/GenBank/DDBJ databases">
        <authorList>
            <person name="Lu C.-H."/>
        </authorList>
    </citation>
    <scope>NUCLEOTIDE SEQUENCE</scope>
    <source>
        <strain evidence="3">21MJYT02-11</strain>
    </source>
</reference>
<keyword evidence="4" id="KW-1185">Reference proteome</keyword>
<protein>
    <submittedName>
        <fullName evidence="3">Glycosyltransferase</fullName>
        <ecNumber evidence="3">2.4.-.-</ecNumber>
    </submittedName>
</protein>
<dbReference type="EC" id="2.4.-.-" evidence="3"/>
<dbReference type="GO" id="GO:0016757">
    <property type="term" value="F:glycosyltransferase activity"/>
    <property type="evidence" value="ECO:0007669"/>
    <property type="project" value="UniProtKB-KW"/>
</dbReference>
<dbReference type="RefSeq" id="WP_252677244.1">
    <property type="nucleotide sequence ID" value="NZ_JAMXHT010000002.1"/>
</dbReference>
<dbReference type="PANTHER" id="PTHR12526:SF637">
    <property type="entry name" value="GLYCOSYLTRANSFERASE EPSF-RELATED"/>
    <property type="match status" value="1"/>
</dbReference>
<feature type="domain" description="Glycosyltransferase subfamily 4-like N-terminal" evidence="2">
    <location>
        <begin position="15"/>
        <end position="178"/>
    </location>
</feature>
<keyword evidence="3" id="KW-0328">Glycosyltransferase</keyword>
<evidence type="ECO:0000259" key="2">
    <source>
        <dbReference type="Pfam" id="PF13579"/>
    </source>
</evidence>
<evidence type="ECO:0000259" key="1">
    <source>
        <dbReference type="Pfam" id="PF00534"/>
    </source>
</evidence>
<dbReference type="Proteomes" id="UP001162811">
    <property type="component" value="Unassembled WGS sequence"/>
</dbReference>
<dbReference type="Gene3D" id="3.40.50.2000">
    <property type="entry name" value="Glycogen Phosphorylase B"/>
    <property type="match status" value="2"/>
</dbReference>